<evidence type="ECO:0000256" key="6">
    <source>
        <dbReference type="ARBA" id="ARBA00022984"/>
    </source>
</evidence>
<sequence length="409" mass="43829">MLPVPKLFRRAPLAAGVVVVTVSALALSGCEAAQDAAENIPGVGASDDETTAVAETTPVQLKANVKRGATDVPVSTLVEVTAAHGELDKVTVTGGGAKLPGEISANGASWTATERLEPGVTYSVKATGTGEDGESARWTSEFTSQALTLDQQTYPSVAPLDGETVGVGMPVVVTFDLPVTDKKTIERNLHVETTPAQEGTWHWVTDNEVHYRPKKYWQAGTEVSVDVDINGVPAGGGLYGQEDRQIDFTVGDAHIYKVNAQTHQMEVFSNGKLLRTIPITTGKEGFTTRSGVKVIIEKFDVKRMNSETVGIPQGSAEAYDIDDVQWAMRLTYSGEFIHAAPWSVGSQGYANVSHGCTGMSTENAGWLYDMTLRGDVVEYVGTDRPMEPYNGYGDWNIDYADYRAGSALD</sequence>
<evidence type="ECO:0000256" key="9">
    <source>
        <dbReference type="ARBA" id="ARBA00023288"/>
    </source>
</evidence>
<keyword evidence="11 13" id="KW-0961">Cell wall biogenesis/degradation</keyword>
<dbReference type="GO" id="GO:0071555">
    <property type="term" value="P:cell wall organization"/>
    <property type="evidence" value="ECO:0007669"/>
    <property type="project" value="UniProtKB-UniRule"/>
</dbReference>
<accession>A0A853C4N0</accession>
<feature type="domain" description="L,D-TPase catalytic" evidence="15">
    <location>
        <begin position="254"/>
        <end position="380"/>
    </location>
</feature>
<dbReference type="SUPFAM" id="SSF141523">
    <property type="entry name" value="L,D-transpeptidase catalytic domain-like"/>
    <property type="match status" value="1"/>
</dbReference>
<dbReference type="InterPro" id="IPR038063">
    <property type="entry name" value="Transpep_catalytic_dom"/>
</dbReference>
<feature type="signal peptide" evidence="14">
    <location>
        <begin position="1"/>
        <end position="26"/>
    </location>
</feature>
<dbReference type="GO" id="GO:0016746">
    <property type="term" value="F:acyltransferase activity"/>
    <property type="evidence" value="ECO:0007669"/>
    <property type="project" value="UniProtKB-KW"/>
</dbReference>
<feature type="active site" description="Proton donor/acceptor" evidence="13">
    <location>
        <position position="338"/>
    </location>
</feature>
<comment type="caution">
    <text evidence="16">The sequence shown here is derived from an EMBL/GenBank/DDBJ whole genome shotgun (WGS) entry which is preliminary data.</text>
</comment>
<dbReference type="RefSeq" id="WP_179668387.1">
    <property type="nucleotide sequence ID" value="NZ_JACCFP010000001.1"/>
</dbReference>
<dbReference type="UniPathway" id="UPA00219"/>
<dbReference type="GO" id="GO:0005576">
    <property type="term" value="C:extracellular region"/>
    <property type="evidence" value="ECO:0007669"/>
    <property type="project" value="TreeGrafter"/>
</dbReference>
<evidence type="ECO:0000256" key="8">
    <source>
        <dbReference type="ARBA" id="ARBA00023139"/>
    </source>
</evidence>
<evidence type="ECO:0000256" key="7">
    <source>
        <dbReference type="ARBA" id="ARBA00023136"/>
    </source>
</evidence>
<dbReference type="EMBL" id="JACCFP010000001">
    <property type="protein sequence ID" value="NYJ01966.1"/>
    <property type="molecule type" value="Genomic_DNA"/>
</dbReference>
<feature type="chain" id="PRO_5038953972" evidence="14">
    <location>
        <begin position="27"/>
        <end position="409"/>
    </location>
</feature>
<evidence type="ECO:0000256" key="14">
    <source>
        <dbReference type="SAM" id="SignalP"/>
    </source>
</evidence>
<keyword evidence="5 13" id="KW-0133">Cell shape</keyword>
<dbReference type="AlphaFoldDB" id="A0A853C4N0"/>
<comment type="pathway">
    <text evidence="12">Glycan biosynthesis.</text>
</comment>
<dbReference type="GO" id="GO:0071972">
    <property type="term" value="F:peptidoglycan L,D-transpeptidase activity"/>
    <property type="evidence" value="ECO:0007669"/>
    <property type="project" value="TreeGrafter"/>
</dbReference>
<keyword evidence="9 16" id="KW-0449">Lipoprotein</keyword>
<keyword evidence="10" id="KW-0012">Acyltransferase</keyword>
<feature type="active site" description="Nucleophile" evidence="13">
    <location>
        <position position="356"/>
    </location>
</feature>
<dbReference type="PANTHER" id="PTHR30582">
    <property type="entry name" value="L,D-TRANSPEPTIDASE"/>
    <property type="match status" value="1"/>
</dbReference>
<dbReference type="Gene3D" id="2.60.40.3710">
    <property type="match status" value="1"/>
</dbReference>
<evidence type="ECO:0000259" key="15">
    <source>
        <dbReference type="PROSITE" id="PS52029"/>
    </source>
</evidence>
<protein>
    <submittedName>
        <fullName evidence="16">Lipoprotein-anchoring transpeptidase ErfK/SrfK</fullName>
    </submittedName>
</protein>
<evidence type="ECO:0000256" key="2">
    <source>
        <dbReference type="ARBA" id="ARBA00022475"/>
    </source>
</evidence>
<evidence type="ECO:0000256" key="11">
    <source>
        <dbReference type="ARBA" id="ARBA00023316"/>
    </source>
</evidence>
<keyword evidence="3" id="KW-0808">Transferase</keyword>
<keyword evidence="7" id="KW-0472">Membrane</keyword>
<keyword evidence="2" id="KW-1003">Cell membrane</keyword>
<dbReference type="CDD" id="cd16913">
    <property type="entry name" value="YkuD_like"/>
    <property type="match status" value="1"/>
</dbReference>
<evidence type="ECO:0000256" key="1">
    <source>
        <dbReference type="ARBA" id="ARBA00004752"/>
    </source>
</evidence>
<keyword evidence="6 13" id="KW-0573">Peptidoglycan synthesis</keyword>
<dbReference type="Pfam" id="PF03734">
    <property type="entry name" value="YkuD"/>
    <property type="match status" value="1"/>
</dbReference>
<evidence type="ECO:0000256" key="4">
    <source>
        <dbReference type="ARBA" id="ARBA00022729"/>
    </source>
</evidence>
<dbReference type="Gene3D" id="2.40.440.10">
    <property type="entry name" value="L,D-transpeptidase catalytic domain-like"/>
    <property type="match status" value="1"/>
</dbReference>
<dbReference type="CDD" id="cd13432">
    <property type="entry name" value="LDT_IgD_like_2"/>
    <property type="match status" value="1"/>
</dbReference>
<evidence type="ECO:0000256" key="3">
    <source>
        <dbReference type="ARBA" id="ARBA00022679"/>
    </source>
</evidence>
<gene>
    <name evidence="16" type="ORF">HNR19_002664</name>
</gene>
<dbReference type="PROSITE" id="PS51257">
    <property type="entry name" value="PROKAR_LIPOPROTEIN"/>
    <property type="match status" value="1"/>
</dbReference>
<proteinExistence type="predicted"/>
<dbReference type="Gene3D" id="2.60.40.3780">
    <property type="match status" value="1"/>
</dbReference>
<dbReference type="PANTHER" id="PTHR30582:SF2">
    <property type="entry name" value="L,D-TRANSPEPTIDASE YCIB-RELATED"/>
    <property type="match status" value="1"/>
</dbReference>
<keyword evidence="17" id="KW-1185">Reference proteome</keyword>
<dbReference type="GO" id="GO:0018104">
    <property type="term" value="P:peptidoglycan-protein cross-linking"/>
    <property type="evidence" value="ECO:0007669"/>
    <property type="project" value="TreeGrafter"/>
</dbReference>
<dbReference type="InterPro" id="IPR005490">
    <property type="entry name" value="LD_TPept_cat_dom"/>
</dbReference>
<keyword evidence="8" id="KW-0564">Palmitate</keyword>
<dbReference type="InterPro" id="IPR041280">
    <property type="entry name" value="Big_10"/>
</dbReference>
<dbReference type="FunFam" id="2.40.440.10:FF:000005">
    <property type="entry name" value="L,D-transpeptidase 2"/>
    <property type="match status" value="1"/>
</dbReference>
<dbReference type="InterPro" id="IPR050979">
    <property type="entry name" value="LD-transpeptidase"/>
</dbReference>
<evidence type="ECO:0000256" key="10">
    <source>
        <dbReference type="ARBA" id="ARBA00023315"/>
    </source>
</evidence>
<dbReference type="Pfam" id="PF17964">
    <property type="entry name" value="Big_10"/>
    <property type="match status" value="1"/>
</dbReference>
<keyword evidence="4 14" id="KW-0732">Signal</keyword>
<comment type="pathway">
    <text evidence="1 13">Cell wall biogenesis; peptidoglycan biosynthesis.</text>
</comment>
<reference evidence="16 17" key="1">
    <citation type="submission" date="2020-07" db="EMBL/GenBank/DDBJ databases">
        <title>Sequencing the genomes of 1000 actinobacteria strains.</title>
        <authorList>
            <person name="Klenk H.-P."/>
        </authorList>
    </citation>
    <scope>NUCLEOTIDE SEQUENCE [LARGE SCALE GENOMIC DNA]</scope>
    <source>
        <strain evidence="16 17">DSM 103833</strain>
    </source>
</reference>
<dbReference type="GO" id="GO:0008360">
    <property type="term" value="P:regulation of cell shape"/>
    <property type="evidence" value="ECO:0007669"/>
    <property type="project" value="UniProtKB-UniRule"/>
</dbReference>
<name>A0A853C4N0_9ACTN</name>
<dbReference type="PROSITE" id="PS52029">
    <property type="entry name" value="LD_TPASE"/>
    <property type="match status" value="1"/>
</dbReference>
<organism evidence="16 17">
    <name type="scientific">Nocardioides thalensis</name>
    <dbReference type="NCBI Taxonomy" id="1914755"/>
    <lineage>
        <taxon>Bacteria</taxon>
        <taxon>Bacillati</taxon>
        <taxon>Actinomycetota</taxon>
        <taxon>Actinomycetes</taxon>
        <taxon>Propionibacteriales</taxon>
        <taxon>Nocardioidaceae</taxon>
        <taxon>Nocardioides</taxon>
    </lineage>
</organism>
<evidence type="ECO:0000313" key="17">
    <source>
        <dbReference type="Proteomes" id="UP000530424"/>
    </source>
</evidence>
<dbReference type="Proteomes" id="UP000530424">
    <property type="component" value="Unassembled WGS sequence"/>
</dbReference>
<evidence type="ECO:0000256" key="12">
    <source>
        <dbReference type="ARBA" id="ARBA00060592"/>
    </source>
</evidence>
<evidence type="ECO:0000313" key="16">
    <source>
        <dbReference type="EMBL" id="NYJ01966.1"/>
    </source>
</evidence>
<evidence type="ECO:0000256" key="13">
    <source>
        <dbReference type="PROSITE-ProRule" id="PRU01373"/>
    </source>
</evidence>
<evidence type="ECO:0000256" key="5">
    <source>
        <dbReference type="ARBA" id="ARBA00022960"/>
    </source>
</evidence>